<dbReference type="PANTHER" id="PTHR24567:SF74">
    <property type="entry name" value="HTH-TYPE TRANSCRIPTIONAL REGULATOR ARCR"/>
    <property type="match status" value="1"/>
</dbReference>
<gene>
    <name evidence="7" type="ORF">HGB48_24155</name>
</gene>
<evidence type="ECO:0000256" key="2">
    <source>
        <dbReference type="ARBA" id="ARBA00023125"/>
    </source>
</evidence>
<keyword evidence="3" id="KW-0804">Transcription</keyword>
<dbReference type="SUPFAM" id="SSF51206">
    <property type="entry name" value="cAMP-binding domain-like"/>
    <property type="match status" value="1"/>
</dbReference>
<dbReference type="GO" id="GO:0003677">
    <property type="term" value="F:DNA binding"/>
    <property type="evidence" value="ECO:0007669"/>
    <property type="project" value="UniProtKB-KW"/>
</dbReference>
<keyword evidence="4" id="KW-1133">Transmembrane helix</keyword>
<dbReference type="PROSITE" id="PS50042">
    <property type="entry name" value="CNMP_BINDING_3"/>
    <property type="match status" value="1"/>
</dbReference>
<dbReference type="InterPro" id="IPR000595">
    <property type="entry name" value="cNMP-bd_dom"/>
</dbReference>
<dbReference type="InterPro" id="IPR014710">
    <property type="entry name" value="RmlC-like_jellyroll"/>
</dbReference>
<feature type="domain" description="Cyclic nucleotide-binding" evidence="5">
    <location>
        <begin position="144"/>
        <end position="246"/>
    </location>
</feature>
<feature type="transmembrane region" description="Helical" evidence="4">
    <location>
        <begin position="67"/>
        <end position="87"/>
    </location>
</feature>
<dbReference type="Gene3D" id="1.10.10.10">
    <property type="entry name" value="Winged helix-like DNA-binding domain superfamily/Winged helix DNA-binding domain"/>
    <property type="match status" value="1"/>
</dbReference>
<keyword evidence="4" id="KW-0472">Membrane</keyword>
<dbReference type="GO" id="GO:0003700">
    <property type="term" value="F:DNA-binding transcription factor activity"/>
    <property type="evidence" value="ECO:0007669"/>
    <property type="project" value="TreeGrafter"/>
</dbReference>
<keyword evidence="8" id="KW-1185">Reference proteome</keyword>
<organism evidence="7 8">
    <name type="scientific">Actinomadura latina</name>
    <dbReference type="NCBI Taxonomy" id="163603"/>
    <lineage>
        <taxon>Bacteria</taxon>
        <taxon>Bacillati</taxon>
        <taxon>Actinomycetota</taxon>
        <taxon>Actinomycetes</taxon>
        <taxon>Streptosporangiales</taxon>
        <taxon>Thermomonosporaceae</taxon>
        <taxon>Actinomadura</taxon>
    </lineage>
</organism>
<dbReference type="CDD" id="cd00038">
    <property type="entry name" value="CAP_ED"/>
    <property type="match status" value="1"/>
</dbReference>
<dbReference type="GO" id="GO:0035556">
    <property type="term" value="P:intracellular signal transduction"/>
    <property type="evidence" value="ECO:0007669"/>
    <property type="project" value="InterPro"/>
</dbReference>
<dbReference type="Proteomes" id="UP000579250">
    <property type="component" value="Unassembled WGS sequence"/>
</dbReference>
<dbReference type="InterPro" id="IPR012318">
    <property type="entry name" value="HTH_CRP"/>
</dbReference>
<protein>
    <submittedName>
        <fullName evidence="7">Cyclic nucleotide-binding domain-containing protein</fullName>
    </submittedName>
</protein>
<feature type="domain" description="Guanylate cyclase" evidence="6">
    <location>
        <begin position="370"/>
        <end position="491"/>
    </location>
</feature>
<dbReference type="GO" id="GO:0005829">
    <property type="term" value="C:cytosol"/>
    <property type="evidence" value="ECO:0007669"/>
    <property type="project" value="TreeGrafter"/>
</dbReference>
<evidence type="ECO:0000313" key="7">
    <source>
        <dbReference type="EMBL" id="NKZ06808.1"/>
    </source>
</evidence>
<dbReference type="GO" id="GO:0004016">
    <property type="term" value="F:adenylate cyclase activity"/>
    <property type="evidence" value="ECO:0007669"/>
    <property type="project" value="UniProtKB-ARBA"/>
</dbReference>
<dbReference type="Gene3D" id="3.30.70.1230">
    <property type="entry name" value="Nucleotide cyclase"/>
    <property type="match status" value="1"/>
</dbReference>
<dbReference type="SUPFAM" id="SSF55073">
    <property type="entry name" value="Nucleotide cyclase"/>
    <property type="match status" value="1"/>
</dbReference>
<keyword evidence="4" id="KW-0812">Transmembrane</keyword>
<dbReference type="Pfam" id="PF00027">
    <property type="entry name" value="cNMP_binding"/>
    <property type="match status" value="1"/>
</dbReference>
<dbReference type="InterPro" id="IPR050397">
    <property type="entry name" value="Env_Response_Regulators"/>
</dbReference>
<sequence>MPSRDRAWRPLLEAFSDAPAGSGPAAAPAGGGRARRLLEAFSDASPAFSPGFPPPSPGLEAPLPGGALARGVVVFAVLGAICTAWVAAETGTLAAVVVAALTFSVLALLIAPLVEFARARTASFRARERGAEPAERAGEDRESFWYALGSGERRSVRDAARTRTYGPGAPILRQGYPADYVVIILSGWTKVRVDRAGEERIVAVRGPGDLVGERALFDGDTWSATVLALDTVRVLKIEAPDFRRIVARHPGIQSVLEKQAHDRAVEESARTTSTELAGTERRLAALFTTLARARRGALPVTGRELAGWTSSSPAAVASVLSQWDGAGLVHAAGGTIDVLDPGRLERLTAAGGPSPAPAPVAPFLTGQDCTVLFADVVGFGSLERTESDRTAIRRALYRSLEESFDIAGVSWAACHHEDRGDGVLLVVPPGIPASAPADRLVRAFAERIARHDDAAAAARRFQVRVAVDTGPVLAAPDGVTGAALARAARLLGAPVLRRRLASGSAVLGLIVSSAVHRAVAGPGQAFERVEVDDAASGTAWLRLYPTPRATMEA</sequence>
<evidence type="ECO:0000259" key="6">
    <source>
        <dbReference type="PROSITE" id="PS50125"/>
    </source>
</evidence>
<dbReference type="Pfam" id="PF13545">
    <property type="entry name" value="HTH_Crp_2"/>
    <property type="match status" value="1"/>
</dbReference>
<dbReference type="GO" id="GO:0009190">
    <property type="term" value="P:cyclic nucleotide biosynthetic process"/>
    <property type="evidence" value="ECO:0007669"/>
    <property type="project" value="InterPro"/>
</dbReference>
<keyword evidence="1" id="KW-0805">Transcription regulation</keyword>
<dbReference type="Gene3D" id="2.60.120.10">
    <property type="entry name" value="Jelly Rolls"/>
    <property type="match status" value="1"/>
</dbReference>
<dbReference type="PROSITE" id="PS50125">
    <property type="entry name" value="GUANYLATE_CYCLASE_2"/>
    <property type="match status" value="1"/>
</dbReference>
<evidence type="ECO:0000256" key="4">
    <source>
        <dbReference type="SAM" id="Phobius"/>
    </source>
</evidence>
<comment type="caution">
    <text evidence="7">The sequence shown here is derived from an EMBL/GenBank/DDBJ whole genome shotgun (WGS) entry which is preliminary data.</text>
</comment>
<evidence type="ECO:0000259" key="5">
    <source>
        <dbReference type="PROSITE" id="PS50042"/>
    </source>
</evidence>
<feature type="transmembrane region" description="Helical" evidence="4">
    <location>
        <begin position="93"/>
        <end position="117"/>
    </location>
</feature>
<dbReference type="PANTHER" id="PTHR24567">
    <property type="entry name" value="CRP FAMILY TRANSCRIPTIONAL REGULATORY PROTEIN"/>
    <property type="match status" value="1"/>
</dbReference>
<evidence type="ECO:0000313" key="8">
    <source>
        <dbReference type="Proteomes" id="UP000579250"/>
    </source>
</evidence>
<dbReference type="InterPro" id="IPR018490">
    <property type="entry name" value="cNMP-bd_dom_sf"/>
</dbReference>
<reference evidence="7 8" key="1">
    <citation type="submission" date="2020-04" db="EMBL/GenBank/DDBJ databases">
        <title>MicrobeNet Type strains.</title>
        <authorList>
            <person name="Nicholson A.C."/>
        </authorList>
    </citation>
    <scope>NUCLEOTIDE SEQUENCE [LARGE SCALE GENOMIC DNA]</scope>
    <source>
        <strain evidence="7 8">ATCC BAA-277</strain>
    </source>
</reference>
<keyword evidence="2" id="KW-0238">DNA-binding</keyword>
<dbReference type="SMART" id="SM00100">
    <property type="entry name" value="cNMP"/>
    <property type="match status" value="1"/>
</dbReference>
<proteinExistence type="predicted"/>
<dbReference type="AlphaFoldDB" id="A0A846Z823"/>
<dbReference type="InterPro" id="IPR036390">
    <property type="entry name" value="WH_DNA-bd_sf"/>
</dbReference>
<dbReference type="SUPFAM" id="SSF46785">
    <property type="entry name" value="Winged helix' DNA-binding domain"/>
    <property type="match status" value="1"/>
</dbReference>
<evidence type="ECO:0000256" key="1">
    <source>
        <dbReference type="ARBA" id="ARBA00023015"/>
    </source>
</evidence>
<accession>A0A846Z823</accession>
<dbReference type="EMBL" id="JAAXPI010000042">
    <property type="protein sequence ID" value="NKZ06808.1"/>
    <property type="molecule type" value="Genomic_DNA"/>
</dbReference>
<dbReference type="InterPro" id="IPR029787">
    <property type="entry name" value="Nucleotide_cyclase"/>
</dbReference>
<evidence type="ECO:0000256" key="3">
    <source>
        <dbReference type="ARBA" id="ARBA00023163"/>
    </source>
</evidence>
<dbReference type="InterPro" id="IPR036388">
    <property type="entry name" value="WH-like_DNA-bd_sf"/>
</dbReference>
<name>A0A846Z823_9ACTN</name>
<dbReference type="RefSeq" id="WP_157438498.1">
    <property type="nucleotide sequence ID" value="NZ_JAAXPI010000042.1"/>
</dbReference>
<dbReference type="InterPro" id="IPR001054">
    <property type="entry name" value="A/G_cyclase"/>
</dbReference>